<sequence length="95" mass="10639">MNEKKTPKTKKSPAITIKPPTPKCHPQQLQTGNFPAKLAPTKILWGLLKQESVPKAPELSTFKDFYKQFRQPEQIKDAVKKGPGSNTPTSQCRLP</sequence>
<feature type="region of interest" description="Disordered" evidence="1">
    <location>
        <begin position="1"/>
        <end position="26"/>
    </location>
</feature>
<accession>A0A0L6VCF8</accession>
<dbReference type="OrthoDB" id="3254880at2759"/>
<name>A0A0L6VCF8_9BASI</name>
<gene>
    <name evidence="2" type="ORF">VP01_1933g3</name>
</gene>
<proteinExistence type="predicted"/>
<keyword evidence="3" id="KW-1185">Reference proteome</keyword>
<comment type="caution">
    <text evidence="2">The sequence shown here is derived from an EMBL/GenBank/DDBJ whole genome shotgun (WGS) entry which is preliminary data.</text>
</comment>
<dbReference type="STRING" id="27349.A0A0L6VCF8"/>
<evidence type="ECO:0000256" key="1">
    <source>
        <dbReference type="SAM" id="MobiDB-lite"/>
    </source>
</evidence>
<feature type="compositionally biased region" description="Polar residues" evidence="1">
    <location>
        <begin position="84"/>
        <end position="95"/>
    </location>
</feature>
<dbReference type="VEuPathDB" id="FungiDB:VP01_1933g3"/>
<feature type="region of interest" description="Disordered" evidence="1">
    <location>
        <begin position="73"/>
        <end position="95"/>
    </location>
</feature>
<evidence type="ECO:0000313" key="3">
    <source>
        <dbReference type="Proteomes" id="UP000037035"/>
    </source>
</evidence>
<evidence type="ECO:0000313" key="2">
    <source>
        <dbReference type="EMBL" id="KNZ58418.1"/>
    </source>
</evidence>
<organism evidence="2 3">
    <name type="scientific">Puccinia sorghi</name>
    <dbReference type="NCBI Taxonomy" id="27349"/>
    <lineage>
        <taxon>Eukaryota</taxon>
        <taxon>Fungi</taxon>
        <taxon>Dikarya</taxon>
        <taxon>Basidiomycota</taxon>
        <taxon>Pucciniomycotina</taxon>
        <taxon>Pucciniomycetes</taxon>
        <taxon>Pucciniales</taxon>
        <taxon>Pucciniaceae</taxon>
        <taxon>Puccinia</taxon>
    </lineage>
</organism>
<dbReference type="AlphaFoldDB" id="A0A0L6VCF8"/>
<reference evidence="2 3" key="1">
    <citation type="submission" date="2015-08" db="EMBL/GenBank/DDBJ databases">
        <title>Next Generation Sequencing and Analysis of the Genome of Puccinia sorghi L Schw, the Causal Agent of Maize Common Rust.</title>
        <authorList>
            <person name="Rochi L."/>
            <person name="Burguener G."/>
            <person name="Darino M."/>
            <person name="Turjanski A."/>
            <person name="Kreff E."/>
            <person name="Dieguez M.J."/>
            <person name="Sacco F."/>
        </authorList>
    </citation>
    <scope>NUCLEOTIDE SEQUENCE [LARGE SCALE GENOMIC DNA]</scope>
    <source>
        <strain evidence="2 3">RO10H11247</strain>
    </source>
</reference>
<dbReference type="Proteomes" id="UP000037035">
    <property type="component" value="Unassembled WGS sequence"/>
</dbReference>
<protein>
    <submittedName>
        <fullName evidence="2">Uncharacterized protein</fullName>
    </submittedName>
</protein>
<dbReference type="EMBL" id="LAVV01006763">
    <property type="protein sequence ID" value="KNZ58418.1"/>
    <property type="molecule type" value="Genomic_DNA"/>
</dbReference>